<name>A0A1M4ZD09_9CLOT</name>
<gene>
    <name evidence="2" type="ORF">SAMN02746091_01882</name>
</gene>
<reference evidence="3" key="1">
    <citation type="submission" date="2016-11" db="EMBL/GenBank/DDBJ databases">
        <authorList>
            <person name="Varghese N."/>
            <person name="Submissions S."/>
        </authorList>
    </citation>
    <scope>NUCLEOTIDE SEQUENCE [LARGE SCALE GENOMIC DNA]</scope>
    <source>
        <strain evidence="3">DSM 10124</strain>
    </source>
</reference>
<dbReference type="EMBL" id="FQVG01000039">
    <property type="protein sequence ID" value="SHF15901.1"/>
    <property type="molecule type" value="Genomic_DNA"/>
</dbReference>
<evidence type="ECO:0000256" key="1">
    <source>
        <dbReference type="SAM" id="Phobius"/>
    </source>
</evidence>
<keyword evidence="1" id="KW-0812">Transmembrane</keyword>
<keyword evidence="3" id="KW-1185">Reference proteome</keyword>
<dbReference type="RefSeq" id="WP_278298850.1">
    <property type="nucleotide sequence ID" value="NZ_FQVG01000039.1"/>
</dbReference>
<dbReference type="Proteomes" id="UP000184423">
    <property type="component" value="Unassembled WGS sequence"/>
</dbReference>
<keyword evidence="1" id="KW-1133">Transmembrane helix</keyword>
<evidence type="ECO:0000313" key="2">
    <source>
        <dbReference type="EMBL" id="SHF15901.1"/>
    </source>
</evidence>
<organism evidence="2 3">
    <name type="scientific">Caloramator proteoclasticus DSM 10124</name>
    <dbReference type="NCBI Taxonomy" id="1121262"/>
    <lineage>
        <taxon>Bacteria</taxon>
        <taxon>Bacillati</taxon>
        <taxon>Bacillota</taxon>
        <taxon>Clostridia</taxon>
        <taxon>Eubacteriales</taxon>
        <taxon>Clostridiaceae</taxon>
        <taxon>Caloramator</taxon>
    </lineage>
</organism>
<sequence length="43" mass="5141">MFKLDIMILNFIKRLIEDPYIQLITVLSVYIFLSAILPEEKKK</sequence>
<keyword evidence="1" id="KW-0472">Membrane</keyword>
<proteinExistence type="predicted"/>
<feature type="transmembrane region" description="Helical" evidence="1">
    <location>
        <begin position="20"/>
        <end position="37"/>
    </location>
</feature>
<accession>A0A1M4ZD09</accession>
<dbReference type="AlphaFoldDB" id="A0A1M4ZD09"/>
<protein>
    <submittedName>
        <fullName evidence="2">Uncharacterized protein</fullName>
    </submittedName>
</protein>
<evidence type="ECO:0000313" key="3">
    <source>
        <dbReference type="Proteomes" id="UP000184423"/>
    </source>
</evidence>